<dbReference type="InterPro" id="IPR029063">
    <property type="entry name" value="SAM-dependent_MTases_sf"/>
</dbReference>
<dbReference type="GO" id="GO:0032040">
    <property type="term" value="C:small-subunit processome"/>
    <property type="evidence" value="ECO:0007669"/>
    <property type="project" value="InterPro"/>
</dbReference>
<evidence type="ECO:0000256" key="5">
    <source>
        <dbReference type="ARBA" id="ARBA00022603"/>
    </source>
</evidence>
<name>A0A0E9NBC0_SAICN</name>
<organism evidence="12 13">
    <name type="scientific">Saitoella complicata (strain BCRC 22490 / CBS 7301 / JCM 7358 / NBRC 10748 / NRRL Y-17804)</name>
    <dbReference type="NCBI Taxonomy" id="698492"/>
    <lineage>
        <taxon>Eukaryota</taxon>
        <taxon>Fungi</taxon>
        <taxon>Dikarya</taxon>
        <taxon>Ascomycota</taxon>
        <taxon>Taphrinomycotina</taxon>
        <taxon>Taphrinomycotina incertae sedis</taxon>
        <taxon>Saitoella</taxon>
    </lineage>
</organism>
<evidence type="ECO:0000313" key="13">
    <source>
        <dbReference type="Proteomes" id="UP000033140"/>
    </source>
</evidence>
<proteinExistence type="inferred from homology"/>
<evidence type="ECO:0000259" key="11">
    <source>
        <dbReference type="Pfam" id="PF12589"/>
    </source>
</evidence>
<dbReference type="Proteomes" id="UP000033140">
    <property type="component" value="Unassembled WGS sequence"/>
</dbReference>
<reference evidence="12 13" key="1">
    <citation type="journal article" date="2011" name="J. Gen. Appl. Microbiol.">
        <title>Draft genome sequencing of the enigmatic yeast Saitoella complicata.</title>
        <authorList>
            <person name="Nishida H."/>
            <person name="Hamamoto M."/>
            <person name="Sugiyama J."/>
        </authorList>
    </citation>
    <scope>NUCLEOTIDE SEQUENCE [LARGE SCALE GENOMIC DNA]</scope>
    <source>
        <strain evidence="12 13">NRRL Y-17804</strain>
    </source>
</reference>
<feature type="region of interest" description="Disordered" evidence="9">
    <location>
        <begin position="261"/>
        <end position="280"/>
    </location>
</feature>
<accession>A0A0E9NBC0</accession>
<dbReference type="AlphaFoldDB" id="A0A0E9NBC0"/>
<dbReference type="EMBL" id="BACD03000007">
    <property type="protein sequence ID" value="GAO47172.1"/>
    <property type="molecule type" value="Genomic_DNA"/>
</dbReference>
<evidence type="ECO:0000256" key="3">
    <source>
        <dbReference type="ARBA" id="ARBA00005547"/>
    </source>
</evidence>
<feature type="domain" description="18S rRNA (guanine(1575)-N(7))-methyltransferase Bud23 C-terminal" evidence="11">
    <location>
        <begin position="199"/>
        <end position="263"/>
    </location>
</feature>
<comment type="subcellular location">
    <subcellularLocation>
        <location evidence="2">Cytoplasm</location>
    </subcellularLocation>
    <subcellularLocation>
        <location evidence="1">Nucleus</location>
    </subcellularLocation>
</comment>
<dbReference type="Pfam" id="PF08241">
    <property type="entry name" value="Methyltransf_11"/>
    <property type="match status" value="1"/>
</dbReference>
<protein>
    <recommendedName>
        <fullName evidence="14">U3 small nucleolar RNA-associated protein 11</fullName>
    </recommendedName>
</protein>
<feature type="region of interest" description="Disordered" evidence="9">
    <location>
        <begin position="217"/>
        <end position="250"/>
    </location>
</feature>
<dbReference type="InterPro" id="IPR013216">
    <property type="entry name" value="Methyltransf_11"/>
</dbReference>
<reference evidence="12 13" key="2">
    <citation type="journal article" date="2014" name="J. Gen. Appl. Microbiol.">
        <title>The early diverging ascomycetous budding yeast Saitoella complicata has three histone deacetylases belonging to the Clr6, Hos2, and Rpd3 lineages.</title>
        <authorList>
            <person name="Nishida H."/>
            <person name="Matsumoto T."/>
            <person name="Kondo S."/>
            <person name="Hamamoto M."/>
            <person name="Yoshikawa H."/>
        </authorList>
    </citation>
    <scope>NUCLEOTIDE SEQUENCE [LARGE SCALE GENOMIC DNA]</scope>
    <source>
        <strain evidence="12 13">NRRL Y-17804</strain>
    </source>
</reference>
<dbReference type="STRING" id="698492.A0A0E9NBC0"/>
<keyword evidence="8" id="KW-0539">Nucleus</keyword>
<dbReference type="GO" id="GO:0005737">
    <property type="term" value="C:cytoplasm"/>
    <property type="evidence" value="ECO:0007669"/>
    <property type="project" value="UniProtKB-SubCell"/>
</dbReference>
<dbReference type="InterPro" id="IPR039769">
    <property type="entry name" value="Bud23-like"/>
</dbReference>
<keyword evidence="6" id="KW-0808">Transferase</keyword>
<keyword evidence="5" id="KW-0489">Methyltransferase</keyword>
<evidence type="ECO:0000256" key="7">
    <source>
        <dbReference type="ARBA" id="ARBA00022691"/>
    </source>
</evidence>
<evidence type="ECO:0000256" key="2">
    <source>
        <dbReference type="ARBA" id="ARBA00004496"/>
    </source>
</evidence>
<comment type="caution">
    <text evidence="12">The sequence shown here is derived from an EMBL/GenBank/DDBJ whole genome shotgun (WGS) entry which is preliminary data.</text>
</comment>
<evidence type="ECO:0008006" key="14">
    <source>
        <dbReference type="Google" id="ProtNLM"/>
    </source>
</evidence>
<evidence type="ECO:0000256" key="1">
    <source>
        <dbReference type="ARBA" id="ARBA00004123"/>
    </source>
</evidence>
<sequence length="545" mass="62034">MSRPEHIAPPEIFYNDDEAQKYTQNSRVQSIQAEMTLRAIDLLSLPDSPSFLLDIGCGSCLSGEILSEEGHIWCGLDIAPSMLQVALERDVEGDLFLQDIGDGIPFRAGTFDGAISISVIQWLCNADKAANAPGVRLRRFFETLYASLRRGGRAVCQFYPESEQQTALIMQIATKCGFGGGLVVDYPDSKKARKYYLCLVAGQPDAPVALPQALTGEEESGVKYEGRRGAGGAIRNRDKKKKGKAEQGSREWVLQKKELYRKRAIPSRPPPDPLTSNNLKTSQYKVYTRPTMSSLRNAVSRRNHKERSQPLERQKFGLLEKKKDYILRARDFHRKQDYLKKLREKATDRNPDEFYFGMMTEKTRKGVVVKDRGNTTLSEDALKVLRTQDAGYVRTMRQIESKKIERLEAELHVLDDETPDAHKGKKRKHTVFVNDESHAKTFDAASHFDTHPSLVSRSSNRPRLDQLESVSFAPSNVEMDERKIQKEREARLRELDARTQRGDMLRKLEKETVLQRNLQGKGARKKTGVDKDGTAVYKWKQERKR</sequence>
<dbReference type="CDD" id="cd02440">
    <property type="entry name" value="AdoMet_MTases"/>
    <property type="match status" value="1"/>
</dbReference>
<keyword evidence="4" id="KW-0963">Cytoplasm</keyword>
<evidence type="ECO:0000313" key="12">
    <source>
        <dbReference type="EMBL" id="GAO47172.1"/>
    </source>
</evidence>
<dbReference type="SUPFAM" id="SSF53335">
    <property type="entry name" value="S-adenosyl-L-methionine-dependent methyltransferases"/>
    <property type="match status" value="1"/>
</dbReference>
<dbReference type="PANTHER" id="PTHR12734">
    <property type="entry name" value="METHYLTRANSFERASE-RELATED"/>
    <property type="match status" value="1"/>
</dbReference>
<dbReference type="Gene3D" id="3.40.50.150">
    <property type="entry name" value="Vaccinia Virus protein VP39"/>
    <property type="match status" value="1"/>
</dbReference>
<evidence type="ECO:0000256" key="6">
    <source>
        <dbReference type="ARBA" id="ARBA00022679"/>
    </source>
</evidence>
<keyword evidence="13" id="KW-1185">Reference proteome</keyword>
<feature type="domain" description="Methyltransferase type 11" evidence="10">
    <location>
        <begin position="53"/>
        <end position="155"/>
    </location>
</feature>
<dbReference type="InterPro" id="IPR007144">
    <property type="entry name" value="SSU_processome_Utp11"/>
</dbReference>
<keyword evidence="7" id="KW-0949">S-adenosyl-L-methionine</keyword>
<dbReference type="GO" id="GO:0016435">
    <property type="term" value="F:rRNA (guanine) methyltransferase activity"/>
    <property type="evidence" value="ECO:0007669"/>
    <property type="project" value="InterPro"/>
</dbReference>
<gene>
    <name evidence="12" type="ORF">G7K_1383-t1</name>
</gene>
<reference evidence="12 13" key="3">
    <citation type="journal article" date="2015" name="Genome Announc.">
        <title>Draft Genome Sequence of the Archiascomycetous Yeast Saitoella complicata.</title>
        <authorList>
            <person name="Yamauchi K."/>
            <person name="Kondo S."/>
            <person name="Hamamoto M."/>
            <person name="Takahashi Y."/>
            <person name="Ogura Y."/>
            <person name="Hayashi T."/>
            <person name="Nishida H."/>
        </authorList>
    </citation>
    <scope>NUCLEOTIDE SEQUENCE [LARGE SCALE GENOMIC DNA]</scope>
    <source>
        <strain evidence="12 13">NRRL Y-17804</strain>
    </source>
</reference>
<evidence type="ECO:0000256" key="9">
    <source>
        <dbReference type="SAM" id="MobiDB-lite"/>
    </source>
</evidence>
<dbReference type="Pfam" id="PF12589">
    <property type="entry name" value="WBS_methylT"/>
    <property type="match status" value="1"/>
</dbReference>
<dbReference type="InterPro" id="IPR022238">
    <property type="entry name" value="Bud23_C"/>
</dbReference>
<dbReference type="FunFam" id="3.40.50.150:FF:000017">
    <property type="entry name" value="probable 18S rRNA (Guanine-N(7))-methyltransferase"/>
    <property type="match status" value="1"/>
</dbReference>
<dbReference type="PANTHER" id="PTHR12734:SF0">
    <property type="entry name" value="18S RRNA (GUANINE-N(7))-METHYLTRANSFERASE-RELATED"/>
    <property type="match status" value="1"/>
</dbReference>
<evidence type="ECO:0000259" key="10">
    <source>
        <dbReference type="Pfam" id="PF08241"/>
    </source>
</evidence>
<evidence type="ECO:0000256" key="4">
    <source>
        <dbReference type="ARBA" id="ARBA00022490"/>
    </source>
</evidence>
<comment type="similarity">
    <text evidence="3">Belongs to the class I-like SAM-binding methyltransferase superfamily. BUD23/WBSCR22 family.</text>
</comment>
<dbReference type="Pfam" id="PF03998">
    <property type="entry name" value="Utp11"/>
    <property type="match status" value="1"/>
</dbReference>
<dbReference type="GO" id="GO:0070476">
    <property type="term" value="P:rRNA (guanine-N7)-methylation"/>
    <property type="evidence" value="ECO:0007669"/>
    <property type="project" value="InterPro"/>
</dbReference>
<evidence type="ECO:0000256" key="8">
    <source>
        <dbReference type="ARBA" id="ARBA00023242"/>
    </source>
</evidence>
<feature type="region of interest" description="Disordered" evidence="9">
    <location>
        <begin position="516"/>
        <end position="545"/>
    </location>
</feature>